<sequence length="108" mass="12351">MRLRSQLDVVNNQGSNSSSRRSGIKHNSMDTPQLPPTTFNTNSPFQRKYPTLNIIITHNYQYCLHCTFHNATTLVNTRRAMKTRGTSRSSITITSFLKHTVKILEIIT</sequence>
<evidence type="ECO:0000313" key="2">
    <source>
        <dbReference type="EnsemblMetazoa" id="GBRI012499-PA"/>
    </source>
</evidence>
<reference evidence="2" key="2">
    <citation type="submission" date="2020-05" db="UniProtKB">
        <authorList>
            <consortium name="EnsemblMetazoa"/>
        </authorList>
    </citation>
    <scope>IDENTIFICATION</scope>
    <source>
        <strain evidence="2">IAEA</strain>
    </source>
</reference>
<feature type="compositionally biased region" description="Low complexity" evidence="1">
    <location>
        <begin position="11"/>
        <end position="21"/>
    </location>
</feature>
<evidence type="ECO:0000256" key="1">
    <source>
        <dbReference type="SAM" id="MobiDB-lite"/>
    </source>
</evidence>
<reference evidence="3" key="1">
    <citation type="submission" date="2014-03" db="EMBL/GenBank/DDBJ databases">
        <authorList>
            <person name="Aksoy S."/>
            <person name="Warren W."/>
            <person name="Wilson R.K."/>
        </authorList>
    </citation>
    <scope>NUCLEOTIDE SEQUENCE [LARGE SCALE GENOMIC DNA]</scope>
    <source>
        <strain evidence="3">IAEA</strain>
    </source>
</reference>
<dbReference type="AlphaFoldDB" id="A0A1A9WAS8"/>
<feature type="region of interest" description="Disordered" evidence="1">
    <location>
        <begin position="1"/>
        <end position="43"/>
    </location>
</feature>
<accession>A0A1A9WAS8</accession>
<proteinExistence type="predicted"/>
<organism evidence="2 3">
    <name type="scientific">Glossina brevipalpis</name>
    <dbReference type="NCBI Taxonomy" id="37001"/>
    <lineage>
        <taxon>Eukaryota</taxon>
        <taxon>Metazoa</taxon>
        <taxon>Ecdysozoa</taxon>
        <taxon>Arthropoda</taxon>
        <taxon>Hexapoda</taxon>
        <taxon>Insecta</taxon>
        <taxon>Pterygota</taxon>
        <taxon>Neoptera</taxon>
        <taxon>Endopterygota</taxon>
        <taxon>Diptera</taxon>
        <taxon>Brachycera</taxon>
        <taxon>Muscomorpha</taxon>
        <taxon>Hippoboscoidea</taxon>
        <taxon>Glossinidae</taxon>
        <taxon>Glossina</taxon>
    </lineage>
</organism>
<name>A0A1A9WAS8_9MUSC</name>
<dbReference type="VEuPathDB" id="VectorBase:GBRI012499"/>
<dbReference type="EnsemblMetazoa" id="GBRI012499-RA">
    <property type="protein sequence ID" value="GBRI012499-PA"/>
    <property type="gene ID" value="GBRI012499"/>
</dbReference>
<evidence type="ECO:0000313" key="3">
    <source>
        <dbReference type="Proteomes" id="UP000091820"/>
    </source>
</evidence>
<keyword evidence="3" id="KW-1185">Reference proteome</keyword>
<dbReference type="Proteomes" id="UP000091820">
    <property type="component" value="Unassembled WGS sequence"/>
</dbReference>
<protein>
    <submittedName>
        <fullName evidence="2">Uncharacterized protein</fullName>
    </submittedName>
</protein>